<dbReference type="PANTHER" id="PTHR21432">
    <property type="entry name" value="ACETYL-COA HYDROLASE-RELATED"/>
    <property type="match status" value="1"/>
</dbReference>
<name>A0AAU0UPY8_9FIRM</name>
<feature type="domain" description="Acetyl-CoA hydrolase/transferase C-terminal" evidence="4">
    <location>
        <begin position="271"/>
        <end position="424"/>
    </location>
</feature>
<proteinExistence type="inferred from homology"/>
<protein>
    <submittedName>
        <fullName evidence="5">4-hydroxybutyrate CoA-transferase</fullName>
    </submittedName>
</protein>
<dbReference type="Pfam" id="PF13336">
    <property type="entry name" value="AcetylCoA_hyd_C"/>
    <property type="match status" value="1"/>
</dbReference>
<sequence>MLNWKETYQSRLLAAKDAVKQIKSGDHVVLQHACGEPRTLIEAMVERKDLRNVAVSHMAAIGPGEYAQEGFEENFRHNAFFAGAATRKAIHDGRADYTSCFFHELPRAYREHVPPDIALIQVSPPNKWGYCSLGISVDYTKHVAEVADVVIAQVNEKMPKTFGDSFIHVKDIDYFVESTRDLIEIPIPTIGEVEQAIGENVARLIEDGSTLQLGIGAIPDAVLNFLHDKKDLGIHTEMFSDGVIDLVEKGIINGKAKNLHQGKIICSFVMGTSKLYDFVDDNPGVEFYTVDYTNDPYVIGKHDKMISINSAIQVDMLGQVCADTIGYKQYSAVGGQVDFVRGTSRSRGGKAIIAMPSTAGGGKYSRIVNLLDEGAAVTTSRYDVQFVVTEYGVADLRVRTNRQRAEELIKVAHPNFRSELKAAARQRKLF</sequence>
<evidence type="ECO:0000313" key="6">
    <source>
        <dbReference type="Proteomes" id="UP001329915"/>
    </source>
</evidence>
<dbReference type="InterPro" id="IPR038460">
    <property type="entry name" value="AcetylCoA_hyd_C_sf"/>
</dbReference>
<dbReference type="KEGG" id="dbc:MFMK1_002695"/>
<evidence type="ECO:0000256" key="2">
    <source>
        <dbReference type="ARBA" id="ARBA00022679"/>
    </source>
</evidence>
<dbReference type="GO" id="GO:0006083">
    <property type="term" value="P:acetate metabolic process"/>
    <property type="evidence" value="ECO:0007669"/>
    <property type="project" value="InterPro"/>
</dbReference>
<gene>
    <name evidence="5" type="ORF">MFMK1_002695</name>
</gene>
<organism evidence="5 6">
    <name type="scientific">Metallumcola ferriviriculae</name>
    <dbReference type="NCBI Taxonomy" id="3039180"/>
    <lineage>
        <taxon>Bacteria</taxon>
        <taxon>Bacillati</taxon>
        <taxon>Bacillota</taxon>
        <taxon>Clostridia</taxon>
        <taxon>Neomoorellales</taxon>
        <taxon>Desulfitibacteraceae</taxon>
        <taxon>Metallumcola</taxon>
    </lineage>
</organism>
<dbReference type="Proteomes" id="UP001329915">
    <property type="component" value="Chromosome"/>
</dbReference>
<dbReference type="AlphaFoldDB" id="A0AAU0UPY8"/>
<accession>A0AAU0UPY8</accession>
<evidence type="ECO:0000313" key="5">
    <source>
        <dbReference type="EMBL" id="WRO22854.1"/>
    </source>
</evidence>
<keyword evidence="6" id="KW-1185">Reference proteome</keyword>
<dbReference type="PANTHER" id="PTHR21432:SF20">
    <property type="entry name" value="ACETYL-COA HYDROLASE"/>
    <property type="match status" value="1"/>
</dbReference>
<dbReference type="Gene3D" id="3.40.1080.10">
    <property type="entry name" value="Glutaconate Coenzyme A-transferase"/>
    <property type="match status" value="1"/>
</dbReference>
<dbReference type="EMBL" id="CP121694">
    <property type="protein sequence ID" value="WRO22854.1"/>
    <property type="molecule type" value="Genomic_DNA"/>
</dbReference>
<keyword evidence="2" id="KW-0808">Transferase</keyword>
<evidence type="ECO:0000256" key="1">
    <source>
        <dbReference type="ARBA" id="ARBA00009632"/>
    </source>
</evidence>
<comment type="similarity">
    <text evidence="1">Belongs to the acetyl-CoA hydrolase/transferase family.</text>
</comment>
<dbReference type="GO" id="GO:0008775">
    <property type="term" value="F:acetate CoA-transferase activity"/>
    <property type="evidence" value="ECO:0007669"/>
    <property type="project" value="InterPro"/>
</dbReference>
<evidence type="ECO:0000259" key="4">
    <source>
        <dbReference type="Pfam" id="PF13336"/>
    </source>
</evidence>
<feature type="domain" description="Acetyl-CoA hydrolase/transferase N-terminal" evidence="3">
    <location>
        <begin position="10"/>
        <end position="179"/>
    </location>
</feature>
<dbReference type="Pfam" id="PF02550">
    <property type="entry name" value="AcetylCoA_hydro"/>
    <property type="match status" value="1"/>
</dbReference>
<dbReference type="InterPro" id="IPR026888">
    <property type="entry name" value="AcetylCoA_hyd_C"/>
</dbReference>
<dbReference type="Gene3D" id="3.30.750.70">
    <property type="entry name" value="4-hydroxybutyrate coenzyme like domains"/>
    <property type="match status" value="1"/>
</dbReference>
<dbReference type="RefSeq" id="WP_366922250.1">
    <property type="nucleotide sequence ID" value="NZ_CP121694.1"/>
</dbReference>
<reference evidence="5 6" key="1">
    <citation type="submission" date="2023-04" db="EMBL/GenBank/DDBJ databases">
        <authorList>
            <person name="Hsu D."/>
        </authorList>
    </citation>
    <scope>NUCLEOTIDE SEQUENCE [LARGE SCALE GENOMIC DNA]</scope>
    <source>
        <strain evidence="5 6">MK1</strain>
    </source>
</reference>
<dbReference type="Gene3D" id="3.40.1080.20">
    <property type="entry name" value="Acetyl-CoA hydrolase/transferase C-terminal domain"/>
    <property type="match status" value="1"/>
</dbReference>
<evidence type="ECO:0000259" key="3">
    <source>
        <dbReference type="Pfam" id="PF02550"/>
    </source>
</evidence>
<dbReference type="InterPro" id="IPR037171">
    <property type="entry name" value="NagB/RpiA_transferase-like"/>
</dbReference>
<dbReference type="InterPro" id="IPR003702">
    <property type="entry name" value="ActCoA_hydro_N"/>
</dbReference>
<dbReference type="InterPro" id="IPR046433">
    <property type="entry name" value="ActCoA_hydro"/>
</dbReference>
<dbReference type="SUPFAM" id="SSF100950">
    <property type="entry name" value="NagB/RpiA/CoA transferase-like"/>
    <property type="match status" value="2"/>
</dbReference>